<evidence type="ECO:0000313" key="1">
    <source>
        <dbReference type="EMBL" id="MBB5376042.1"/>
    </source>
</evidence>
<evidence type="ECO:0000313" key="2">
    <source>
        <dbReference type="Proteomes" id="UP000539473"/>
    </source>
</evidence>
<name>A0A7W8NRE0_9DEIO</name>
<reference evidence="1 2" key="1">
    <citation type="submission" date="2020-08" db="EMBL/GenBank/DDBJ databases">
        <title>Genomic Encyclopedia of Type Strains, Phase IV (KMG-IV): sequencing the most valuable type-strain genomes for metagenomic binning, comparative biology and taxonomic classification.</title>
        <authorList>
            <person name="Goeker M."/>
        </authorList>
    </citation>
    <scope>NUCLEOTIDE SEQUENCE [LARGE SCALE GENOMIC DNA]</scope>
    <source>
        <strain evidence="1 2">DSM 27521</strain>
    </source>
</reference>
<dbReference type="Proteomes" id="UP000539473">
    <property type="component" value="Unassembled WGS sequence"/>
</dbReference>
<accession>A0A7W8NRE0</accession>
<dbReference type="RefSeq" id="WP_184110324.1">
    <property type="nucleotide sequence ID" value="NZ_BNAJ01000003.1"/>
</dbReference>
<dbReference type="AlphaFoldDB" id="A0A7W8NRE0"/>
<organism evidence="1 2">
    <name type="scientific">Deinococcus metalli</name>
    <dbReference type="NCBI Taxonomy" id="1141878"/>
    <lineage>
        <taxon>Bacteria</taxon>
        <taxon>Thermotogati</taxon>
        <taxon>Deinococcota</taxon>
        <taxon>Deinococci</taxon>
        <taxon>Deinococcales</taxon>
        <taxon>Deinococcaceae</taxon>
        <taxon>Deinococcus</taxon>
    </lineage>
</organism>
<comment type="caution">
    <text evidence="1">The sequence shown here is derived from an EMBL/GenBank/DDBJ whole genome shotgun (WGS) entry which is preliminary data.</text>
</comment>
<dbReference type="EMBL" id="JACHFK010000003">
    <property type="protein sequence ID" value="MBB5376042.1"/>
    <property type="molecule type" value="Genomic_DNA"/>
</dbReference>
<protein>
    <submittedName>
        <fullName evidence="1">Uncharacterized protein</fullName>
    </submittedName>
</protein>
<sequence>MGFLESRPDLTSTVFSSQDLATAKEVLVSLISSLDADWLETPTGPLGLQWLGEGLYSATFLIHVAQIVYVLDRNVTQRSVPIFRDKLKQILRPPRREGSFEELLSELEAAALLAHRVSPISFEPLVPESAIFAPNKPRSPDYGVRLPDGDVCFEVTNVHIELLESWDIAAQHMGDLINRQVLKKGLRREVSVSASVRASRTDLADLSKIALPRILGEAAGEMVVVLGAHGNAKVHWKSIPHLWVEPGRMPHFPVDIQLGSNTVATFGGAPSPASSVLWNPVINGEEINENVINSIRNSLRSKRKQMKVSMPYILIVRLAHRRMDRLLISHFIHNRLFPNPEYSWMTGIALFVPRRNWESISEEASLLLHINENSRFPPQSLSCSSLMGLSSSTLRPSARPLICVGEANHYSLGAASCFLRAS</sequence>
<gene>
    <name evidence="1" type="ORF">HNQ07_001499</name>
</gene>
<proteinExistence type="predicted"/>